<accession>A0ABN2ZZW8</accession>
<keyword evidence="6 10" id="KW-0547">Nucleotide-binding</keyword>
<dbReference type="InterPro" id="IPR032678">
    <property type="entry name" value="tRNA-synt_1_cat_dom"/>
</dbReference>
<dbReference type="PANTHER" id="PTHR10890:SF3">
    <property type="entry name" value="CYSTEINE--TRNA LIGASE, CYTOPLASMIC"/>
    <property type="match status" value="1"/>
</dbReference>
<evidence type="ECO:0000313" key="12">
    <source>
        <dbReference type="EMBL" id="GAA2150959.1"/>
    </source>
</evidence>
<feature type="domain" description="tRNA synthetases class I catalytic" evidence="11">
    <location>
        <begin position="44"/>
        <end position="338"/>
    </location>
</feature>
<comment type="similarity">
    <text evidence="2 10">Belongs to the class-I aminoacyl-tRNA synthetase family. MshC subfamily.</text>
</comment>
<evidence type="ECO:0000256" key="2">
    <source>
        <dbReference type="ARBA" id="ARBA00007723"/>
    </source>
</evidence>
<dbReference type="InterPro" id="IPR024909">
    <property type="entry name" value="Cys-tRNA/MSH_ligase"/>
</dbReference>
<dbReference type="NCBIfam" id="TIGR03447">
    <property type="entry name" value="mycothiol_MshC"/>
    <property type="match status" value="1"/>
</dbReference>
<protein>
    <recommendedName>
        <fullName evidence="10">L-cysteine:1D-myo-inositol 2-amino-2-deoxy-alpha-D-glucopyranoside ligase</fullName>
        <shortName evidence="10">L-Cys:GlcN-Ins ligase</shortName>
        <ecNumber evidence="10">6.3.1.13</ecNumber>
    </recommendedName>
    <alternativeName>
        <fullName evidence="10">Mycothiol ligase</fullName>
        <shortName evidence="10">MSH ligase</shortName>
    </alternativeName>
</protein>
<comment type="catalytic activity">
    <reaction evidence="9 10">
        <text>1D-myo-inositol 2-amino-2-deoxy-alpha-D-glucopyranoside + L-cysteine + ATP = 1D-myo-inositol 2-(L-cysteinylamino)-2-deoxy-alpha-D-glucopyranoside + AMP + diphosphate + H(+)</text>
        <dbReference type="Rhea" id="RHEA:26176"/>
        <dbReference type="ChEBI" id="CHEBI:15378"/>
        <dbReference type="ChEBI" id="CHEBI:30616"/>
        <dbReference type="ChEBI" id="CHEBI:33019"/>
        <dbReference type="ChEBI" id="CHEBI:35235"/>
        <dbReference type="ChEBI" id="CHEBI:58886"/>
        <dbReference type="ChEBI" id="CHEBI:58887"/>
        <dbReference type="ChEBI" id="CHEBI:456215"/>
        <dbReference type="EC" id="6.3.1.13"/>
    </reaction>
</comment>
<evidence type="ECO:0000256" key="4">
    <source>
        <dbReference type="ARBA" id="ARBA00022598"/>
    </source>
</evidence>
<feature type="binding site" evidence="10">
    <location>
        <begin position="49"/>
        <end position="52"/>
    </location>
    <ligand>
        <name>L-cysteinyl-5'-AMP</name>
        <dbReference type="ChEBI" id="CHEBI:144924"/>
    </ligand>
</feature>
<feature type="binding site" evidence="10">
    <location>
        <position position="229"/>
    </location>
    <ligand>
        <name>L-cysteinyl-5'-AMP</name>
        <dbReference type="ChEBI" id="CHEBI:144924"/>
    </ligand>
</feature>
<sequence length="421" mass="46129">MARLPGMRAWQSPEIPTLSVPGPPVAVHDTATGRLVTTTPHGPARLYVCGITPYDATHLGHAATYVGFDLLNRAWRNAGHDVTYVQNVTDVDDPLLERAEKVNVDWVELAERETELFRQDMTALRVLPPAHYIGAVEAIPMIIDLIRRLDDLGVLYRVEDDLYYSVTADPAFGEVSGWDREEMLRIFPERGGDPDREGKKDPLDCVVWLAQRPGEPAWESPWGRGRPGWHIECTAIAMKYLGAAFDVQGGGSDLVFPHHEMGAGHAQVAAPDARFAQAYAHAGMVAYDGEKMSKSRGNLVFVSALRNSDVDPMAIRLALLRHHYRSDWEWTDDQLWTAVDTLDRWRRALSLGAGAPAGPVVEEVLAALADDLDAPRATAAVDRWAAATLGTDGLADTSDPDAAITVLPLLDAALGLALWLR</sequence>
<evidence type="ECO:0000256" key="7">
    <source>
        <dbReference type="ARBA" id="ARBA00022833"/>
    </source>
</evidence>
<keyword evidence="8 10" id="KW-0067">ATP-binding</keyword>
<comment type="caution">
    <text evidence="12">The sequence shown here is derived from an EMBL/GenBank/DDBJ whole genome shotgun (WGS) entry which is preliminary data.</text>
</comment>
<dbReference type="GO" id="GO:0016874">
    <property type="term" value="F:ligase activity"/>
    <property type="evidence" value="ECO:0007669"/>
    <property type="project" value="UniProtKB-KW"/>
</dbReference>
<dbReference type="PANTHER" id="PTHR10890">
    <property type="entry name" value="CYSTEINYL-TRNA SYNTHETASE"/>
    <property type="match status" value="1"/>
</dbReference>
<dbReference type="Gene3D" id="1.20.120.640">
    <property type="entry name" value="Anticodon-binding domain of a subclass of class I aminoacyl-tRNA synthetases"/>
    <property type="match status" value="1"/>
</dbReference>
<dbReference type="Pfam" id="PF01406">
    <property type="entry name" value="tRNA-synt_1e"/>
    <property type="match status" value="1"/>
</dbReference>
<keyword evidence="13" id="KW-1185">Reference proteome</keyword>
<dbReference type="EC" id="6.3.1.13" evidence="10"/>
<feature type="binding site" evidence="10">
    <location>
        <position position="258"/>
    </location>
    <ligand>
        <name>Zn(2+)</name>
        <dbReference type="ChEBI" id="CHEBI:29105"/>
    </ligand>
</feature>
<dbReference type="SUPFAM" id="SSF52374">
    <property type="entry name" value="Nucleotidylyl transferase"/>
    <property type="match status" value="1"/>
</dbReference>
<feature type="short sequence motif" description="'HIGH' region" evidence="10">
    <location>
        <begin position="51"/>
        <end position="61"/>
    </location>
</feature>
<keyword evidence="5 10" id="KW-0479">Metal-binding</keyword>
<comment type="cofactor">
    <cofactor evidence="10">
        <name>Zn(2+)</name>
        <dbReference type="ChEBI" id="CHEBI:29105"/>
    </cofactor>
    <text evidence="10">Binds 1 zinc ion per subunit.</text>
</comment>
<dbReference type="Gene3D" id="3.40.50.620">
    <property type="entry name" value="HUPs"/>
    <property type="match status" value="1"/>
</dbReference>
<dbReference type="InterPro" id="IPR014729">
    <property type="entry name" value="Rossmann-like_a/b/a_fold"/>
</dbReference>
<dbReference type="InterPro" id="IPR017812">
    <property type="entry name" value="Mycothiol_ligase_MshC"/>
</dbReference>
<name>A0ABN2ZZW8_9ACTN</name>
<organism evidence="12 13">
    <name type="scientific">Nocardioides koreensis</name>
    <dbReference type="NCBI Taxonomy" id="433651"/>
    <lineage>
        <taxon>Bacteria</taxon>
        <taxon>Bacillati</taxon>
        <taxon>Actinomycetota</taxon>
        <taxon>Actinomycetes</taxon>
        <taxon>Propionibacteriales</taxon>
        <taxon>Nocardioidaceae</taxon>
        <taxon>Nocardioides</taxon>
    </lineage>
</organism>
<evidence type="ECO:0000256" key="8">
    <source>
        <dbReference type="ARBA" id="ARBA00022840"/>
    </source>
</evidence>
<evidence type="ECO:0000256" key="1">
    <source>
        <dbReference type="ARBA" id="ARBA00003679"/>
    </source>
</evidence>
<feature type="short sequence motif" description="'KMSKS' region" evidence="10">
    <location>
        <begin position="291"/>
        <end position="295"/>
    </location>
</feature>
<evidence type="ECO:0000256" key="10">
    <source>
        <dbReference type="HAMAP-Rule" id="MF_01697"/>
    </source>
</evidence>
<proteinExistence type="inferred from homology"/>
<comment type="function">
    <text evidence="1 10">Catalyzes the ATP-dependent condensation of GlcN-Ins and L-cysteine to form L-Cys-GlcN-Ins.</text>
</comment>
<feature type="binding site" evidence="10">
    <location>
        <position position="49"/>
    </location>
    <ligand>
        <name>Zn(2+)</name>
        <dbReference type="ChEBI" id="CHEBI:29105"/>
    </ligand>
</feature>
<dbReference type="EMBL" id="BAAAQR010000010">
    <property type="protein sequence ID" value="GAA2150959.1"/>
    <property type="molecule type" value="Genomic_DNA"/>
</dbReference>
<feature type="binding site" evidence="10">
    <location>
        <begin position="251"/>
        <end position="253"/>
    </location>
    <ligand>
        <name>L-cysteinyl-5'-AMP</name>
        <dbReference type="ChEBI" id="CHEBI:144924"/>
    </ligand>
</feature>
<feature type="binding site" evidence="10">
    <location>
        <position position="64"/>
    </location>
    <ligand>
        <name>L-cysteinyl-5'-AMP</name>
        <dbReference type="ChEBI" id="CHEBI:144924"/>
    </ligand>
</feature>
<feature type="binding site" evidence="10">
    <location>
        <position position="285"/>
    </location>
    <ligand>
        <name>L-cysteinyl-5'-AMP</name>
        <dbReference type="ChEBI" id="CHEBI:144924"/>
    </ligand>
</feature>
<feature type="short sequence motif" description="'ERGGDP' region" evidence="10">
    <location>
        <begin position="189"/>
        <end position="194"/>
    </location>
</feature>
<dbReference type="HAMAP" id="MF_01697">
    <property type="entry name" value="MshC"/>
    <property type="match status" value="1"/>
</dbReference>
<keyword evidence="4 10" id="KW-0436">Ligase</keyword>
<gene>
    <name evidence="10 12" type="primary">mshC</name>
    <name evidence="12" type="ORF">GCM10009844_32540</name>
</gene>
<dbReference type="PRINTS" id="PR00983">
    <property type="entry name" value="TRNASYNTHCYS"/>
</dbReference>
<keyword evidence="7 10" id="KW-0862">Zinc</keyword>
<reference evidence="12 13" key="1">
    <citation type="journal article" date="2019" name="Int. J. Syst. Evol. Microbiol.">
        <title>The Global Catalogue of Microorganisms (GCM) 10K type strain sequencing project: providing services to taxonomists for standard genome sequencing and annotation.</title>
        <authorList>
            <consortium name="The Broad Institute Genomics Platform"/>
            <consortium name="The Broad Institute Genome Sequencing Center for Infectious Disease"/>
            <person name="Wu L."/>
            <person name="Ma J."/>
        </authorList>
    </citation>
    <scope>NUCLEOTIDE SEQUENCE [LARGE SCALE GENOMIC DNA]</scope>
    <source>
        <strain evidence="12 13">JCM 16022</strain>
    </source>
</reference>
<dbReference type="CDD" id="cd00672">
    <property type="entry name" value="CysRS_core"/>
    <property type="match status" value="1"/>
</dbReference>
<feature type="binding site" evidence="10">
    <location>
        <position position="233"/>
    </location>
    <ligand>
        <name>Zn(2+)</name>
        <dbReference type="ChEBI" id="CHEBI:29105"/>
    </ligand>
</feature>
<evidence type="ECO:0000259" key="11">
    <source>
        <dbReference type="Pfam" id="PF01406"/>
    </source>
</evidence>
<feature type="binding site" evidence="10">
    <location>
        <begin position="87"/>
        <end position="89"/>
    </location>
    <ligand>
        <name>L-cysteinyl-5'-AMP</name>
        <dbReference type="ChEBI" id="CHEBI:144924"/>
    </ligand>
</feature>
<comment type="subunit">
    <text evidence="3 10">Monomer.</text>
</comment>
<evidence type="ECO:0000256" key="6">
    <source>
        <dbReference type="ARBA" id="ARBA00022741"/>
    </source>
</evidence>
<evidence type="ECO:0000256" key="9">
    <source>
        <dbReference type="ARBA" id="ARBA00048350"/>
    </source>
</evidence>
<evidence type="ECO:0000256" key="5">
    <source>
        <dbReference type="ARBA" id="ARBA00022723"/>
    </source>
</evidence>
<evidence type="ECO:0000256" key="3">
    <source>
        <dbReference type="ARBA" id="ARBA00011245"/>
    </source>
</evidence>
<dbReference type="Proteomes" id="UP001501771">
    <property type="component" value="Unassembled WGS sequence"/>
</dbReference>
<evidence type="ECO:0000313" key="13">
    <source>
        <dbReference type="Proteomes" id="UP001501771"/>
    </source>
</evidence>